<protein>
    <recommendedName>
        <fullName evidence="1">Hemerythrin-like domain-containing protein</fullName>
    </recommendedName>
</protein>
<dbReference type="Pfam" id="PF01814">
    <property type="entry name" value="Hemerythrin"/>
    <property type="match status" value="1"/>
</dbReference>
<evidence type="ECO:0000259" key="1">
    <source>
        <dbReference type="Pfam" id="PF01814"/>
    </source>
</evidence>
<sequence length="237" mass="26144">MTTRLPSTSDSLPDGEAPGCDTSDILIVHRIFRWGFREMPRLVRDATPGDLARTTVVADAVDLVTLGLHVHHEGEDAMLWDPIEARRPSCALTVGLMREQHRHVAALLGRVGPRVVDWRERADADAAEALAAALDDVGVALGVHLGQEEDEVVPVAAEVLSQREWDAIGEHGRESFPKDGIPIQLGLMIDAVPEADRADWPREHLPAPIRLLWAILLRRRYAAWQRALFPEGMPAIA</sequence>
<organism evidence="2 3">
    <name type="scientific">Agromyces tropicus</name>
    <dbReference type="NCBI Taxonomy" id="555371"/>
    <lineage>
        <taxon>Bacteria</taxon>
        <taxon>Bacillati</taxon>
        <taxon>Actinomycetota</taxon>
        <taxon>Actinomycetes</taxon>
        <taxon>Micrococcales</taxon>
        <taxon>Microbacteriaceae</taxon>
        <taxon>Agromyces</taxon>
    </lineage>
</organism>
<dbReference type="CDD" id="cd12108">
    <property type="entry name" value="Hr-like"/>
    <property type="match status" value="1"/>
</dbReference>
<dbReference type="EMBL" id="BAAAPW010000001">
    <property type="protein sequence ID" value="GAA2024585.1"/>
    <property type="molecule type" value="Genomic_DNA"/>
</dbReference>
<evidence type="ECO:0000313" key="2">
    <source>
        <dbReference type="EMBL" id="GAA2024585.1"/>
    </source>
</evidence>
<reference evidence="2 3" key="1">
    <citation type="journal article" date="2019" name="Int. J. Syst. Evol. Microbiol.">
        <title>The Global Catalogue of Microorganisms (GCM) 10K type strain sequencing project: providing services to taxonomists for standard genome sequencing and annotation.</title>
        <authorList>
            <consortium name="The Broad Institute Genomics Platform"/>
            <consortium name="The Broad Institute Genome Sequencing Center for Infectious Disease"/>
            <person name="Wu L."/>
            <person name="Ma J."/>
        </authorList>
    </citation>
    <scope>NUCLEOTIDE SEQUENCE [LARGE SCALE GENOMIC DNA]</scope>
    <source>
        <strain evidence="2 3">JCM 15672</strain>
    </source>
</reference>
<name>A0ABN2TXL3_9MICO</name>
<dbReference type="InterPro" id="IPR012312">
    <property type="entry name" value="Hemerythrin-like"/>
</dbReference>
<accession>A0ABN2TXL3</accession>
<dbReference type="RefSeq" id="WP_344369131.1">
    <property type="nucleotide sequence ID" value="NZ_BAAAPW010000001.1"/>
</dbReference>
<comment type="caution">
    <text evidence="2">The sequence shown here is derived from an EMBL/GenBank/DDBJ whole genome shotgun (WGS) entry which is preliminary data.</text>
</comment>
<evidence type="ECO:0000313" key="3">
    <source>
        <dbReference type="Proteomes" id="UP001501196"/>
    </source>
</evidence>
<feature type="domain" description="Hemerythrin-like" evidence="1">
    <location>
        <begin position="28"/>
        <end position="155"/>
    </location>
</feature>
<proteinExistence type="predicted"/>
<gene>
    <name evidence="2" type="ORF">GCM10009819_04420</name>
</gene>
<keyword evidence="3" id="KW-1185">Reference proteome</keyword>
<dbReference type="Gene3D" id="1.20.120.520">
    <property type="entry name" value="nmb1532 protein domain like"/>
    <property type="match status" value="1"/>
</dbReference>
<dbReference type="Proteomes" id="UP001501196">
    <property type="component" value="Unassembled WGS sequence"/>
</dbReference>